<accession>A0ABU8TDG0</accession>
<evidence type="ECO:0000256" key="6">
    <source>
        <dbReference type="ARBA" id="ARBA00023004"/>
    </source>
</evidence>
<dbReference type="InterPro" id="IPR039261">
    <property type="entry name" value="FNR_nucleotide-bd"/>
</dbReference>
<protein>
    <submittedName>
        <fullName evidence="10">PDR/VanB family oxidoreductase</fullName>
        <ecNumber evidence="10">1.-.-.-</ecNumber>
    </submittedName>
</protein>
<evidence type="ECO:0000256" key="1">
    <source>
        <dbReference type="ARBA" id="ARBA00001974"/>
    </source>
</evidence>
<dbReference type="SUPFAM" id="SSF54292">
    <property type="entry name" value="2Fe-2S ferredoxin-like"/>
    <property type="match status" value="1"/>
</dbReference>
<dbReference type="PROSITE" id="PS51085">
    <property type="entry name" value="2FE2S_FER_2"/>
    <property type="match status" value="1"/>
</dbReference>
<evidence type="ECO:0000256" key="7">
    <source>
        <dbReference type="ARBA" id="ARBA00023014"/>
    </source>
</evidence>
<evidence type="ECO:0000256" key="4">
    <source>
        <dbReference type="ARBA" id="ARBA00022723"/>
    </source>
</evidence>
<comment type="cofactor">
    <cofactor evidence="1">
        <name>FAD</name>
        <dbReference type="ChEBI" id="CHEBI:57692"/>
    </cofactor>
</comment>
<gene>
    <name evidence="10" type="ORF">WJX68_23540</name>
</gene>
<keyword evidence="3" id="KW-0001">2Fe-2S</keyword>
<dbReference type="EMBL" id="JBBJUP010000025">
    <property type="protein sequence ID" value="MEJ8281926.1"/>
    <property type="molecule type" value="Genomic_DNA"/>
</dbReference>
<dbReference type="PRINTS" id="PR00409">
    <property type="entry name" value="PHDIOXRDTASE"/>
</dbReference>
<keyword evidence="2" id="KW-0285">Flavoprotein</keyword>
<evidence type="ECO:0000256" key="2">
    <source>
        <dbReference type="ARBA" id="ARBA00022630"/>
    </source>
</evidence>
<evidence type="ECO:0000259" key="8">
    <source>
        <dbReference type="PROSITE" id="PS51085"/>
    </source>
</evidence>
<dbReference type="CDD" id="cd06185">
    <property type="entry name" value="PDR_like"/>
    <property type="match status" value="1"/>
</dbReference>
<dbReference type="PANTHER" id="PTHR47354:SF1">
    <property type="entry name" value="CARNITINE MONOOXYGENASE REDUCTASE SUBUNIT"/>
    <property type="match status" value="1"/>
</dbReference>
<dbReference type="Gene3D" id="2.40.30.10">
    <property type="entry name" value="Translation factors"/>
    <property type="match status" value="1"/>
</dbReference>
<keyword evidence="6" id="KW-0408">Iron</keyword>
<name>A0ABU8TDG0_9PSEU</name>
<dbReference type="EC" id="1.-.-.-" evidence="10"/>
<dbReference type="PANTHER" id="PTHR47354">
    <property type="entry name" value="NADH OXIDOREDUCTASE HCR"/>
    <property type="match status" value="1"/>
</dbReference>
<feature type="domain" description="FAD-binding FR-type" evidence="9">
    <location>
        <begin position="3"/>
        <end position="105"/>
    </location>
</feature>
<dbReference type="InterPro" id="IPR017938">
    <property type="entry name" value="Riboflavin_synthase-like_b-brl"/>
</dbReference>
<evidence type="ECO:0000256" key="3">
    <source>
        <dbReference type="ARBA" id="ARBA00022714"/>
    </source>
</evidence>
<evidence type="ECO:0000259" key="9">
    <source>
        <dbReference type="PROSITE" id="PS51384"/>
    </source>
</evidence>
<organism evidence="10 11">
    <name type="scientific">Pseudonocardia spirodelae</name>
    <dbReference type="NCBI Taxonomy" id="3133431"/>
    <lineage>
        <taxon>Bacteria</taxon>
        <taxon>Bacillati</taxon>
        <taxon>Actinomycetota</taxon>
        <taxon>Actinomycetes</taxon>
        <taxon>Pseudonocardiales</taxon>
        <taxon>Pseudonocardiaceae</taxon>
        <taxon>Pseudonocardia</taxon>
    </lineage>
</organism>
<feature type="domain" description="2Fe-2S ferredoxin-type" evidence="8">
    <location>
        <begin position="229"/>
        <end position="314"/>
    </location>
</feature>
<dbReference type="CDD" id="cd00207">
    <property type="entry name" value="fer2"/>
    <property type="match status" value="1"/>
</dbReference>
<keyword evidence="5 10" id="KW-0560">Oxidoreductase</keyword>
<dbReference type="Proteomes" id="UP001364211">
    <property type="component" value="Unassembled WGS sequence"/>
</dbReference>
<dbReference type="Gene3D" id="3.10.20.30">
    <property type="match status" value="1"/>
</dbReference>
<dbReference type="InterPro" id="IPR006058">
    <property type="entry name" value="2Fe2S_fd_BS"/>
</dbReference>
<evidence type="ECO:0000313" key="10">
    <source>
        <dbReference type="EMBL" id="MEJ8281926.1"/>
    </source>
</evidence>
<dbReference type="InterPro" id="IPR036010">
    <property type="entry name" value="2Fe-2S_ferredoxin-like_sf"/>
</dbReference>
<keyword evidence="7" id="KW-0411">Iron-sulfur</keyword>
<evidence type="ECO:0000313" key="11">
    <source>
        <dbReference type="Proteomes" id="UP001364211"/>
    </source>
</evidence>
<dbReference type="PROSITE" id="PS00197">
    <property type="entry name" value="2FE2S_FER_1"/>
    <property type="match status" value="1"/>
</dbReference>
<dbReference type="RefSeq" id="WP_340294823.1">
    <property type="nucleotide sequence ID" value="NZ_JBBJUP010000025.1"/>
</dbReference>
<comment type="caution">
    <text evidence="10">The sequence shown here is derived from an EMBL/GenBank/DDBJ whole genome shotgun (WGS) entry which is preliminary data.</text>
</comment>
<dbReference type="SUPFAM" id="SSF52343">
    <property type="entry name" value="Ferredoxin reductase-like, C-terminal NADP-linked domain"/>
    <property type="match status" value="1"/>
</dbReference>
<keyword evidence="4" id="KW-0479">Metal-binding</keyword>
<keyword evidence="11" id="KW-1185">Reference proteome</keyword>
<dbReference type="InterPro" id="IPR017927">
    <property type="entry name" value="FAD-bd_FR_type"/>
</dbReference>
<dbReference type="InterPro" id="IPR050415">
    <property type="entry name" value="MRET"/>
</dbReference>
<proteinExistence type="predicted"/>
<reference evidence="10 11" key="1">
    <citation type="submission" date="2024-03" db="EMBL/GenBank/DDBJ databases">
        <title>Draft genome sequence of Pseudonocardia sp. DW16-2.</title>
        <authorList>
            <person name="Duangmal K."/>
        </authorList>
    </citation>
    <scope>NUCLEOTIDE SEQUENCE [LARGE SCALE GENOMIC DNA]</scope>
    <source>
        <strain evidence="10 11">DW16-2</strain>
    </source>
</reference>
<dbReference type="GO" id="GO:0016491">
    <property type="term" value="F:oxidoreductase activity"/>
    <property type="evidence" value="ECO:0007669"/>
    <property type="project" value="UniProtKB-KW"/>
</dbReference>
<dbReference type="SUPFAM" id="SSF63380">
    <property type="entry name" value="Riboflavin synthase domain-like"/>
    <property type="match status" value="1"/>
</dbReference>
<dbReference type="InterPro" id="IPR001041">
    <property type="entry name" value="2Fe-2S_ferredoxin-type"/>
</dbReference>
<dbReference type="PROSITE" id="PS51384">
    <property type="entry name" value="FAD_FR"/>
    <property type="match status" value="1"/>
</dbReference>
<sequence>MESSERDLLVAGVRHEADGVVSIELTDPDGAELAAWEPGAHIDVVLPGDLVRQYSLCGDVDDRSRYRIGVLREPTGRGGSEFLHTRLAVGDRLRIRGPRNNFTLVDAPHHVFVAGGIGVTPLLPMLDAVRRRGGSWQMVYGGRTRSAMAFRDELPDGVQLVPQDELGHPDLAGVLDGAAPGTLVYCCGPAGLIDAVRQRCAGWADPDAVRFELFAAPGTIDDVDEQQPFEVQLAHSGVSFTVQPGESILAKAIEAGADIVFDCQDGICGSCETPIIEGSADHRDHVLTTAEREEQACLMVCVSRSRSPRLVLDL</sequence>
<dbReference type="Pfam" id="PF00111">
    <property type="entry name" value="Fer2"/>
    <property type="match status" value="1"/>
</dbReference>
<evidence type="ECO:0000256" key="5">
    <source>
        <dbReference type="ARBA" id="ARBA00023002"/>
    </source>
</evidence>
<dbReference type="InterPro" id="IPR012675">
    <property type="entry name" value="Beta-grasp_dom_sf"/>
</dbReference>
<dbReference type="Gene3D" id="3.40.50.80">
    <property type="entry name" value="Nucleotide-binding domain of ferredoxin-NADP reductase (FNR) module"/>
    <property type="match status" value="1"/>
</dbReference>